<dbReference type="GO" id="GO:0015179">
    <property type="term" value="F:L-amino acid transmembrane transporter activity"/>
    <property type="evidence" value="ECO:0007669"/>
    <property type="project" value="TreeGrafter"/>
</dbReference>
<dbReference type="Pfam" id="PF13520">
    <property type="entry name" value="AA_permease_2"/>
    <property type="match status" value="2"/>
</dbReference>
<organism evidence="6 7">
    <name type="scientific">Nyctereutes procyonoides</name>
    <name type="common">Raccoon dog</name>
    <name type="synonym">Canis procyonoides</name>
    <dbReference type="NCBI Taxonomy" id="34880"/>
    <lineage>
        <taxon>Eukaryota</taxon>
        <taxon>Metazoa</taxon>
        <taxon>Chordata</taxon>
        <taxon>Craniata</taxon>
        <taxon>Vertebrata</taxon>
        <taxon>Euteleostomi</taxon>
        <taxon>Mammalia</taxon>
        <taxon>Eutheria</taxon>
        <taxon>Laurasiatheria</taxon>
        <taxon>Carnivora</taxon>
        <taxon>Caniformia</taxon>
        <taxon>Canidae</taxon>
        <taxon>Nyctereutes</taxon>
    </lineage>
</organism>
<evidence type="ECO:0000256" key="5">
    <source>
        <dbReference type="SAM" id="Phobius"/>
    </source>
</evidence>
<dbReference type="Gene3D" id="1.20.1740.10">
    <property type="entry name" value="Amino acid/polyamine transporter I"/>
    <property type="match status" value="2"/>
</dbReference>
<proteinExistence type="predicted"/>
<evidence type="ECO:0000313" key="6">
    <source>
        <dbReference type="EMBL" id="CAD7688353.1"/>
    </source>
</evidence>
<feature type="transmembrane region" description="Helical" evidence="5">
    <location>
        <begin position="266"/>
        <end position="286"/>
    </location>
</feature>
<name>A0A811ZI57_NYCPR</name>
<dbReference type="InterPro" id="IPR002293">
    <property type="entry name" value="AA/rel_permease1"/>
</dbReference>
<dbReference type="EMBL" id="CAJHUB010000766">
    <property type="protein sequence ID" value="CAD7688353.1"/>
    <property type="molecule type" value="Genomic_DNA"/>
</dbReference>
<sequence length="383" mass="43088">MLGYCLGTRFLIVNIIGVGIFVAPKGVLKDLHECGALPIGITFPCSGAHYYFLKRCFGNLISFLNLWTALFLGPGLAASQALLLAEYSIEPFFYPSCFVPKLPKKYLALAILWTVGILNSCGVKEVTCLQTASLVLKMAILGLISLSGVVLLVRGRKENVENFQDSFDTEFPEASQFIEAVFQGYFAFSGGGFIPCSTSASIFSNLLVNVFEYSRVTYMAGQEGQLPLLFNMLNLHSSPFVSVLVLVTMASMAIVSTTLIDLINYLYFVVSTWSVLSMIGILKLRYQEPNLPRPYKMSFPLPLVTTAIYLCLVLIPLVKSPHIHYIYMCLFVLNGLLYYRHLIYFKLRLIWFEKMTCYLQLLFNIYIPDVSEKQMPEVETLRK</sequence>
<keyword evidence="3 5" id="KW-1133">Transmembrane helix</keyword>
<evidence type="ECO:0000256" key="4">
    <source>
        <dbReference type="ARBA" id="ARBA00023136"/>
    </source>
</evidence>
<keyword evidence="4 5" id="KW-0472">Membrane</keyword>
<feature type="transmembrane region" description="Helical" evidence="5">
    <location>
        <begin position="132"/>
        <end position="153"/>
    </location>
</feature>
<feature type="transmembrane region" description="Helical" evidence="5">
    <location>
        <begin position="6"/>
        <end position="23"/>
    </location>
</feature>
<feature type="transmembrane region" description="Helical" evidence="5">
    <location>
        <begin position="298"/>
        <end position="318"/>
    </location>
</feature>
<comment type="caution">
    <text evidence="6">The sequence shown here is derived from an EMBL/GenBank/DDBJ whole genome shotgun (WGS) entry which is preliminary data.</text>
</comment>
<comment type="subcellular location">
    <subcellularLocation>
        <location evidence="1">Membrane</location>
        <topology evidence="1">Multi-pass membrane protein</topology>
    </subcellularLocation>
</comment>
<dbReference type="InterPro" id="IPR050598">
    <property type="entry name" value="AminoAcid_Transporter"/>
</dbReference>
<dbReference type="Proteomes" id="UP000645828">
    <property type="component" value="Unassembled WGS sequence"/>
</dbReference>
<feature type="transmembrane region" description="Helical" evidence="5">
    <location>
        <begin position="106"/>
        <end position="126"/>
    </location>
</feature>
<keyword evidence="2 5" id="KW-0812">Transmembrane</keyword>
<feature type="transmembrane region" description="Helical" evidence="5">
    <location>
        <begin position="35"/>
        <end position="52"/>
    </location>
</feature>
<evidence type="ECO:0000313" key="7">
    <source>
        <dbReference type="Proteomes" id="UP000645828"/>
    </source>
</evidence>
<dbReference type="PANTHER" id="PTHR11785:SF238">
    <property type="entry name" value="SOLUTE CARRIER FAMILY 7 MEMBER 13"/>
    <property type="match status" value="1"/>
</dbReference>
<evidence type="ECO:0000256" key="2">
    <source>
        <dbReference type="ARBA" id="ARBA00022692"/>
    </source>
</evidence>
<dbReference type="PANTHER" id="PTHR11785">
    <property type="entry name" value="AMINO ACID TRANSPORTER"/>
    <property type="match status" value="1"/>
</dbReference>
<accession>A0A811ZI57</accession>
<feature type="transmembrane region" description="Helical" evidence="5">
    <location>
        <begin position="240"/>
        <end position="260"/>
    </location>
</feature>
<protein>
    <submittedName>
        <fullName evidence="6">(raccoon dog) hypothetical protein</fullName>
    </submittedName>
</protein>
<feature type="transmembrane region" description="Helical" evidence="5">
    <location>
        <begin position="324"/>
        <end position="345"/>
    </location>
</feature>
<dbReference type="AlphaFoldDB" id="A0A811ZI57"/>
<gene>
    <name evidence="6" type="ORF">NYPRO_LOCUS21146</name>
</gene>
<feature type="transmembrane region" description="Helical" evidence="5">
    <location>
        <begin position="64"/>
        <end position="85"/>
    </location>
</feature>
<reference evidence="6" key="1">
    <citation type="submission" date="2020-12" db="EMBL/GenBank/DDBJ databases">
        <authorList>
            <consortium name="Molecular Ecology Group"/>
        </authorList>
    </citation>
    <scope>NUCLEOTIDE SEQUENCE</scope>
    <source>
        <strain evidence="6">TBG_1078</strain>
    </source>
</reference>
<keyword evidence="7" id="KW-1185">Reference proteome</keyword>
<evidence type="ECO:0000256" key="1">
    <source>
        <dbReference type="ARBA" id="ARBA00004141"/>
    </source>
</evidence>
<evidence type="ECO:0000256" key="3">
    <source>
        <dbReference type="ARBA" id="ARBA00022989"/>
    </source>
</evidence>